<accession>A0ABU2Y6N9</accession>
<keyword evidence="1" id="KW-0732">Signal</keyword>
<dbReference type="Pfam" id="PF13590">
    <property type="entry name" value="DUF4136"/>
    <property type="match status" value="1"/>
</dbReference>
<comment type="caution">
    <text evidence="3">The sequence shown here is derived from an EMBL/GenBank/DDBJ whole genome shotgun (WGS) entry which is preliminary data.</text>
</comment>
<feature type="chain" id="PRO_5045960904" evidence="1">
    <location>
        <begin position="21"/>
        <end position="223"/>
    </location>
</feature>
<evidence type="ECO:0000256" key="1">
    <source>
        <dbReference type="SAM" id="SignalP"/>
    </source>
</evidence>
<dbReference type="EMBL" id="JAVRHV010000006">
    <property type="protein sequence ID" value="MDT0553865.1"/>
    <property type="molecule type" value="Genomic_DNA"/>
</dbReference>
<sequence>MKKIILNSILVLSMLTFLKACYPGDDVSIKDLDTVTTLYTASDFETPPNSAMIYWKVGQITAGDGDDIPYGGQIDDEILNTTLHNLVAIYGVDNVYIYSNTAQPVPTPSNGAVEVITANDPIPGVEATIVPSIVLRNKTSASVVYPPCLPGWWYWWCYPPIVSVSSYDVGTVILDMKEIANGTDGDPSWRAFMRGLLSSNENTNSTRTIESIDDAFAQSPYLN</sequence>
<evidence type="ECO:0000313" key="4">
    <source>
        <dbReference type="Proteomes" id="UP001252186"/>
    </source>
</evidence>
<dbReference type="InterPro" id="IPR025411">
    <property type="entry name" value="DUF4136"/>
</dbReference>
<evidence type="ECO:0000313" key="3">
    <source>
        <dbReference type="EMBL" id="MDT0553865.1"/>
    </source>
</evidence>
<feature type="domain" description="DUF4136" evidence="2">
    <location>
        <begin position="145"/>
        <end position="221"/>
    </location>
</feature>
<organism evidence="3 4">
    <name type="scientific">Urechidicola vernalis</name>
    <dbReference type="NCBI Taxonomy" id="3075600"/>
    <lineage>
        <taxon>Bacteria</taxon>
        <taxon>Pseudomonadati</taxon>
        <taxon>Bacteroidota</taxon>
        <taxon>Flavobacteriia</taxon>
        <taxon>Flavobacteriales</taxon>
        <taxon>Flavobacteriaceae</taxon>
        <taxon>Urechidicola</taxon>
    </lineage>
</organism>
<reference evidence="3 4" key="1">
    <citation type="submission" date="2023-09" db="EMBL/GenBank/DDBJ databases">
        <authorList>
            <person name="Rey-Velasco X."/>
        </authorList>
    </citation>
    <scope>NUCLEOTIDE SEQUENCE [LARGE SCALE GENOMIC DNA]</scope>
    <source>
        <strain evidence="3 4">P050</strain>
    </source>
</reference>
<evidence type="ECO:0000259" key="2">
    <source>
        <dbReference type="Pfam" id="PF13590"/>
    </source>
</evidence>
<protein>
    <submittedName>
        <fullName evidence="3">DUF4136 domain-containing protein</fullName>
    </submittedName>
</protein>
<dbReference type="RefSeq" id="WP_311593951.1">
    <property type="nucleotide sequence ID" value="NZ_JAVRHV010000006.1"/>
</dbReference>
<gene>
    <name evidence="3" type="ORF">RM519_11455</name>
</gene>
<dbReference type="Gene3D" id="3.30.160.670">
    <property type="match status" value="1"/>
</dbReference>
<feature type="signal peptide" evidence="1">
    <location>
        <begin position="1"/>
        <end position="20"/>
    </location>
</feature>
<proteinExistence type="predicted"/>
<name>A0ABU2Y6N9_9FLAO</name>
<keyword evidence="4" id="KW-1185">Reference proteome</keyword>
<dbReference type="Proteomes" id="UP001252186">
    <property type="component" value="Unassembled WGS sequence"/>
</dbReference>